<keyword evidence="3 5" id="KW-0032">Aminotransferase</keyword>
<name>A0AAQ3QP47_9LILI</name>
<evidence type="ECO:0000256" key="1">
    <source>
        <dbReference type="ARBA" id="ARBA00001933"/>
    </source>
</evidence>
<dbReference type="InterPro" id="IPR050103">
    <property type="entry name" value="Class-III_PLP-dep_AT"/>
</dbReference>
<evidence type="ECO:0000256" key="2">
    <source>
        <dbReference type="ARBA" id="ARBA00008954"/>
    </source>
</evidence>
<evidence type="ECO:0000313" key="5">
    <source>
        <dbReference type="EMBL" id="WOL16291.1"/>
    </source>
</evidence>
<dbReference type="GO" id="GO:0008483">
    <property type="term" value="F:transaminase activity"/>
    <property type="evidence" value="ECO:0007669"/>
    <property type="project" value="UniProtKB-KW"/>
</dbReference>
<dbReference type="GO" id="GO:0042802">
    <property type="term" value="F:identical protein binding"/>
    <property type="evidence" value="ECO:0007669"/>
    <property type="project" value="TreeGrafter"/>
</dbReference>
<dbReference type="PANTHER" id="PTHR11986:SF79">
    <property type="entry name" value="ACETYLORNITHINE AMINOTRANSFERASE, MITOCHONDRIAL"/>
    <property type="match status" value="1"/>
</dbReference>
<dbReference type="InterPro" id="IPR015421">
    <property type="entry name" value="PyrdxlP-dep_Trfase_major"/>
</dbReference>
<keyword evidence="6" id="KW-1185">Reference proteome</keyword>
<dbReference type="PANTHER" id="PTHR11986">
    <property type="entry name" value="AMINOTRANSFERASE CLASS III"/>
    <property type="match status" value="1"/>
</dbReference>
<accession>A0AAQ3QP47</accession>
<dbReference type="GO" id="GO:0009570">
    <property type="term" value="C:chloroplast stroma"/>
    <property type="evidence" value="ECO:0007669"/>
    <property type="project" value="TreeGrafter"/>
</dbReference>
<dbReference type="EMBL" id="CP136897">
    <property type="protein sequence ID" value="WOL16291.1"/>
    <property type="molecule type" value="Genomic_DNA"/>
</dbReference>
<comment type="similarity">
    <text evidence="2">Belongs to the class-III pyridoxal-phosphate-dependent aminotransferase family.</text>
</comment>
<proteinExistence type="inferred from homology"/>
<dbReference type="Proteomes" id="UP001327560">
    <property type="component" value="Chromosome 8"/>
</dbReference>
<keyword evidence="4" id="KW-0808">Transferase</keyword>
<evidence type="ECO:0000256" key="3">
    <source>
        <dbReference type="ARBA" id="ARBA00022576"/>
    </source>
</evidence>
<dbReference type="Pfam" id="PF00202">
    <property type="entry name" value="Aminotran_3"/>
    <property type="match status" value="1"/>
</dbReference>
<dbReference type="AlphaFoldDB" id="A0AAQ3QP47"/>
<dbReference type="InterPro" id="IPR015424">
    <property type="entry name" value="PyrdxlP-dep_Trfase"/>
</dbReference>
<dbReference type="GO" id="GO:0030170">
    <property type="term" value="F:pyridoxal phosphate binding"/>
    <property type="evidence" value="ECO:0007669"/>
    <property type="project" value="InterPro"/>
</dbReference>
<dbReference type="InterPro" id="IPR005814">
    <property type="entry name" value="Aminotrans_3"/>
</dbReference>
<dbReference type="SUPFAM" id="SSF53383">
    <property type="entry name" value="PLP-dependent transferases"/>
    <property type="match status" value="1"/>
</dbReference>
<organism evidence="5 6">
    <name type="scientific">Canna indica</name>
    <name type="common">Indian-shot</name>
    <dbReference type="NCBI Taxonomy" id="4628"/>
    <lineage>
        <taxon>Eukaryota</taxon>
        <taxon>Viridiplantae</taxon>
        <taxon>Streptophyta</taxon>
        <taxon>Embryophyta</taxon>
        <taxon>Tracheophyta</taxon>
        <taxon>Spermatophyta</taxon>
        <taxon>Magnoliopsida</taxon>
        <taxon>Liliopsida</taxon>
        <taxon>Zingiberales</taxon>
        <taxon>Cannaceae</taxon>
        <taxon>Canna</taxon>
    </lineage>
</organism>
<evidence type="ECO:0000313" key="6">
    <source>
        <dbReference type="Proteomes" id="UP001327560"/>
    </source>
</evidence>
<evidence type="ECO:0000256" key="4">
    <source>
        <dbReference type="ARBA" id="ARBA00022679"/>
    </source>
</evidence>
<gene>
    <name evidence="5" type="ORF">Cni_G25078</name>
</gene>
<comment type="cofactor">
    <cofactor evidence="1">
        <name>pyridoxal 5'-phosphate</name>
        <dbReference type="ChEBI" id="CHEBI:597326"/>
    </cofactor>
</comment>
<reference evidence="5 6" key="1">
    <citation type="submission" date="2023-10" db="EMBL/GenBank/DDBJ databases">
        <title>Chromosome-scale genome assembly provides insights into flower coloration mechanisms of Canna indica.</title>
        <authorList>
            <person name="Li C."/>
        </authorList>
    </citation>
    <scope>NUCLEOTIDE SEQUENCE [LARGE SCALE GENOMIC DNA]</scope>
    <source>
        <tissue evidence="5">Flower</tissue>
    </source>
</reference>
<protein>
    <submittedName>
        <fullName evidence="5">Acetylornithine aminotransferase</fullName>
    </submittedName>
</protein>
<dbReference type="Gene3D" id="3.40.640.10">
    <property type="entry name" value="Type I PLP-dependent aspartate aminotransferase-like (Major domain)"/>
    <property type="match status" value="1"/>
</dbReference>
<sequence length="96" mass="10718">MAEDTVSGDSKEVTETERNLFVGTYSRAPVVIKSGKGYRVFCTNSRIEANEAAIKFVRKLQRLTNCFHGRTMGSLALTSKEHYSLPFEPLLPGLHL</sequence>